<dbReference type="SUPFAM" id="SSF48452">
    <property type="entry name" value="TPR-like"/>
    <property type="match status" value="4"/>
</dbReference>
<dbReference type="Pfam" id="PF20246">
    <property type="entry name" value="DUF6601"/>
    <property type="match status" value="1"/>
</dbReference>
<evidence type="ECO:0000256" key="2">
    <source>
        <dbReference type="ARBA" id="ARBA00023157"/>
    </source>
</evidence>
<dbReference type="SUPFAM" id="SSF53474">
    <property type="entry name" value="alpha/beta-Hydrolases"/>
    <property type="match status" value="1"/>
</dbReference>
<dbReference type="GeneID" id="59336154"/>
<dbReference type="InterPro" id="IPR029058">
    <property type="entry name" value="AB_hydrolase_fold"/>
</dbReference>
<accession>A0A8H6CQY2</accession>
<gene>
    <name evidence="6" type="ORF">HO133_007757</name>
</gene>
<feature type="signal peptide" evidence="5">
    <location>
        <begin position="1"/>
        <end position="19"/>
    </location>
</feature>
<dbReference type="InterPro" id="IPR036686">
    <property type="entry name" value="Class_II_Hydrophobin_sf"/>
</dbReference>
<keyword evidence="4" id="KW-0812">Transmembrane</keyword>
<dbReference type="SMART" id="SM00028">
    <property type="entry name" value="TPR"/>
    <property type="match status" value="7"/>
</dbReference>
<keyword evidence="7" id="KW-1185">Reference proteome</keyword>
<feature type="chain" id="PRO_5034601440" evidence="5">
    <location>
        <begin position="20"/>
        <end position="1614"/>
    </location>
</feature>
<dbReference type="InterPro" id="IPR019734">
    <property type="entry name" value="TPR_rpt"/>
</dbReference>
<evidence type="ECO:0000256" key="5">
    <source>
        <dbReference type="SAM" id="SignalP"/>
    </source>
</evidence>
<dbReference type="Gene3D" id="3.20.120.10">
    <property type="entry name" value="Hydrophobin"/>
    <property type="match status" value="1"/>
</dbReference>
<feature type="transmembrane region" description="Helical" evidence="4">
    <location>
        <begin position="336"/>
        <end position="357"/>
    </location>
</feature>
<dbReference type="GO" id="GO:0005576">
    <property type="term" value="C:extracellular region"/>
    <property type="evidence" value="ECO:0007669"/>
    <property type="project" value="InterPro"/>
</dbReference>
<feature type="region of interest" description="Disordered" evidence="3">
    <location>
        <begin position="1558"/>
        <end position="1614"/>
    </location>
</feature>
<dbReference type="InterPro" id="IPR011990">
    <property type="entry name" value="TPR-like_helical_dom_sf"/>
</dbReference>
<dbReference type="Gene3D" id="3.40.50.1820">
    <property type="entry name" value="alpha/beta hydrolase"/>
    <property type="match status" value="1"/>
</dbReference>
<dbReference type="InterPro" id="IPR027417">
    <property type="entry name" value="P-loop_NTPase"/>
</dbReference>
<dbReference type="InterPro" id="IPR046536">
    <property type="entry name" value="DUF6601"/>
</dbReference>
<keyword evidence="5" id="KW-0732">Signal</keyword>
<protein>
    <submittedName>
        <fullName evidence="6">Uncharacterized protein</fullName>
    </submittedName>
</protein>
<keyword evidence="4" id="KW-0472">Membrane</keyword>
<dbReference type="PANTHER" id="PTHR46082">
    <property type="entry name" value="ATP/GTP-BINDING PROTEIN-RELATED"/>
    <property type="match status" value="1"/>
</dbReference>
<dbReference type="Pfam" id="PF13424">
    <property type="entry name" value="TPR_12"/>
    <property type="match status" value="3"/>
</dbReference>
<evidence type="ECO:0000313" key="6">
    <source>
        <dbReference type="EMBL" id="KAF6228029.1"/>
    </source>
</evidence>
<keyword evidence="2" id="KW-1015">Disulfide bond</keyword>
<dbReference type="Gene3D" id="1.25.40.10">
    <property type="entry name" value="Tetratricopeptide repeat domain"/>
    <property type="match status" value="3"/>
</dbReference>
<sequence>MYFPTIITTALLGASITVAVPASTSETKRATLCSGLESEPQCCALDVLGIADLQCDAPPMNTTSVADFVSLCASLGLEAQCCDIDALGEAHELFSTTATSSATTSSPSGSGQLGSGSLGRLVLPAVHQGRDHMLSLINPMKEEDLRRYLRGDLDVDGLNKVHKHLWFAGLPQCARPLHHQLMIDRKIIITERADLHLLWQDERLYLKPLPDYLLSYDIWEGTLLKDWCLSENAKGFLLSYLWLIRQKSDLVIAQRNNLVSNDLTWEHWISFSTAVFPNIVSDTFQGISPRYLYGELRLGRVNLIYRLCRNTRNFETFVRGHFYGYHTYSSFIEQNFAWVLTVIVYITIVLTAMQVGLSTTELQTSTLFNRASYGFTVFSIMAPLGILFGVLAVLLMLIIFNLNYAVEKRIIAVHGLGANPDHAWVRHKNTTAGPDKDVRWLTDLLPQTFRDFEPSISARIFCFNYQSAWLGPQLSRNRLEGLAGRLLDDVHNGRGKSGTVSDRPLIFIGHSFGGLVIEQAVVQANSAGGRYEYLIKLIGGVVLLGTPHQGSKSQKWGSILANLARLIDYGETGLMEEVDEKSMKIFDLISEFKKIMISIDLAKTAVICFYENHPTNYLSRVIKTGPWLQRQTSSVVVEETSAVLSGFYSIVLDSDHLKLNKFASPQDGNYMSVSSNLCRIAAAAPEIFRSHRKGTASNQDKYFLVSRERVKDFIGRDSLLDQIWSHFSRDQTGPPPCLILHALGGQGKSQIALEYCRRWRETYRGVFWINANSEMTVTQSYATIAAELPGGSLHGTDDSAALIKVVRERLEQWSEAWLLVFDNYDEPERLPAIRQFIPTKGHGHVLFTSRNRDLSRLGTLLEIPPMAADEGVRLLLRGYDVNDIQQAHHDAALRIVNRLGQLALAIDQAAAYIKYKRMPLDRLGDFLTTYEAERRRILSYTPKILWEYRKMQSQGQTEPISAFTTWEMSFQQLGSGDEPWKKVEAHFLTLSAFFAPTSITESLFRYYHERYGGKVEWIQKFSLADGDEGDEEDEKSGMLSSGGGTHGTWDSDRYWDIVDKSAELSLLQSVSPGTGQQGASFSLHPLIRDWLQLRLKGKERQKYTQEAIEVLACCAKAYGIRSTSLEERTALITHMDVSLSNDEEILEPQDRLGCNVANRKAASWFASFYAHQGRYRTTESLFRRLVETLKSKVSEEHPLTLVRMSNLAMTLKINGKYEEADSIHRQTLRLRKKVLGENHVDTLISMHDLASLLSERRKLEEAESLCRQTIKLRETELGSQHPDTLSSISMLADILGNRKKYEEAEELFRSTLLTQGTVLGKEHPLTLRTMTNLAVVLRNQEKYDEAEQIDRSVLMTREIVLGKEHPNTLTTMSNLVRLLILQESYDEAERVGRQTLMMQNIVLGNEHPETLESMNNLAVLLMYQNKYEEAERMGRQALMMGDTVNGKEHPDTLLSMENVACSLMGQRKYDEAERLYRQVLMLREKVSGKEHPDALLGMKNLVYLLMRRGKYDEAERMGRQALMLREKVSGKEHPDTLLSMVNLANTLRRQGKYKEAERTFEWGDEGEGSGGGERRDEGDGNERLRPRITGVMARKLPLSSKLSPHYKGRRRNTM</sequence>
<reference evidence="6 7" key="1">
    <citation type="journal article" date="2020" name="Genomics">
        <title>Complete, high-quality genomes from long-read metagenomic sequencing of two wolf lichen thalli reveals enigmatic genome architecture.</title>
        <authorList>
            <person name="McKenzie S.K."/>
            <person name="Walston R.F."/>
            <person name="Allen J.L."/>
        </authorList>
    </citation>
    <scope>NUCLEOTIDE SEQUENCE [LARGE SCALE GENOMIC DNA]</scope>
    <source>
        <strain evidence="6">WasteWater1</strain>
    </source>
</reference>
<keyword evidence="4" id="KW-1133">Transmembrane helix</keyword>
<evidence type="ECO:0000313" key="7">
    <source>
        <dbReference type="Proteomes" id="UP000593566"/>
    </source>
</evidence>
<dbReference type="CDD" id="cd23508">
    <property type="entry name" value="hydrophobin_II"/>
    <property type="match status" value="1"/>
</dbReference>
<organism evidence="6 7">
    <name type="scientific">Letharia lupina</name>
    <dbReference type="NCBI Taxonomy" id="560253"/>
    <lineage>
        <taxon>Eukaryota</taxon>
        <taxon>Fungi</taxon>
        <taxon>Dikarya</taxon>
        <taxon>Ascomycota</taxon>
        <taxon>Pezizomycotina</taxon>
        <taxon>Lecanoromycetes</taxon>
        <taxon>OSLEUM clade</taxon>
        <taxon>Lecanoromycetidae</taxon>
        <taxon>Lecanorales</taxon>
        <taxon>Lecanorineae</taxon>
        <taxon>Parmeliaceae</taxon>
        <taxon>Letharia</taxon>
    </lineage>
</organism>
<dbReference type="Proteomes" id="UP000593566">
    <property type="component" value="Unassembled WGS sequence"/>
</dbReference>
<dbReference type="Gene3D" id="3.40.50.300">
    <property type="entry name" value="P-loop containing nucleotide triphosphate hydrolases"/>
    <property type="match status" value="1"/>
</dbReference>
<proteinExistence type="inferred from homology"/>
<evidence type="ECO:0000256" key="4">
    <source>
        <dbReference type="SAM" id="Phobius"/>
    </source>
</evidence>
<comment type="similarity">
    <text evidence="1">Belongs to the cerato-ulmin hydrophobin family.</text>
</comment>
<dbReference type="SUPFAM" id="SSF52540">
    <property type="entry name" value="P-loop containing nucleoside triphosphate hydrolases"/>
    <property type="match status" value="1"/>
</dbReference>
<comment type="caution">
    <text evidence="6">The sequence shown here is derived from an EMBL/GenBank/DDBJ whole genome shotgun (WGS) entry which is preliminary data.</text>
</comment>
<dbReference type="EMBL" id="JACCJB010000004">
    <property type="protein sequence ID" value="KAF6228029.1"/>
    <property type="molecule type" value="Genomic_DNA"/>
</dbReference>
<dbReference type="SUPFAM" id="SSF101751">
    <property type="entry name" value="Hydrophobin II, HfbII"/>
    <property type="match status" value="1"/>
</dbReference>
<evidence type="ECO:0000256" key="1">
    <source>
        <dbReference type="ARBA" id="ARBA00009576"/>
    </source>
</evidence>
<feature type="compositionally biased region" description="Basic residues" evidence="3">
    <location>
        <begin position="1604"/>
        <end position="1614"/>
    </location>
</feature>
<feature type="compositionally biased region" description="Basic and acidic residues" evidence="3">
    <location>
        <begin position="1572"/>
        <end position="1585"/>
    </location>
</feature>
<name>A0A8H6CQY2_9LECA</name>
<evidence type="ECO:0000256" key="3">
    <source>
        <dbReference type="SAM" id="MobiDB-lite"/>
    </source>
</evidence>
<dbReference type="RefSeq" id="XP_037155963.1">
    <property type="nucleotide sequence ID" value="XM_037298627.1"/>
</dbReference>
<feature type="region of interest" description="Disordered" evidence="3">
    <location>
        <begin position="1026"/>
        <end position="1045"/>
    </location>
</feature>
<dbReference type="InterPro" id="IPR010636">
    <property type="entry name" value="Class_II_hydrophobin"/>
</dbReference>
<feature type="transmembrane region" description="Helical" evidence="4">
    <location>
        <begin position="377"/>
        <end position="400"/>
    </location>
</feature>
<dbReference type="Pfam" id="PF06766">
    <property type="entry name" value="Hydrophobin_2"/>
    <property type="match status" value="1"/>
</dbReference>
<dbReference type="Pfam" id="PF13374">
    <property type="entry name" value="TPR_10"/>
    <property type="match status" value="3"/>
</dbReference>
<dbReference type="PANTHER" id="PTHR46082:SF11">
    <property type="entry name" value="AAA+ ATPASE DOMAIN-CONTAINING PROTEIN-RELATED"/>
    <property type="match status" value="1"/>
</dbReference>
<dbReference type="InterPro" id="IPR053137">
    <property type="entry name" value="NLR-like"/>
</dbReference>